<dbReference type="InterPro" id="IPR029069">
    <property type="entry name" value="HotDog_dom_sf"/>
</dbReference>
<evidence type="ECO:0000313" key="6">
    <source>
        <dbReference type="EMBL" id="CAB5141392.1"/>
    </source>
</evidence>
<proteinExistence type="predicted"/>
<organism evidence="6">
    <name type="scientific">freshwater metagenome</name>
    <dbReference type="NCBI Taxonomy" id="449393"/>
    <lineage>
        <taxon>unclassified sequences</taxon>
        <taxon>metagenomes</taxon>
        <taxon>ecological metagenomes</taxon>
    </lineage>
</organism>
<name>A0A6J7W5D2_9ZZZZ</name>
<dbReference type="InterPro" id="IPR054485">
    <property type="entry name" value="FlK-like_dom"/>
</dbReference>
<feature type="domain" description="Fluoroacetyl-CoA-specific thioesterase-like" evidence="1">
    <location>
        <begin position="20"/>
        <end position="118"/>
    </location>
</feature>
<accession>A0A6J7W5D2</accession>
<reference evidence="6" key="1">
    <citation type="submission" date="2020-05" db="EMBL/GenBank/DDBJ databases">
        <authorList>
            <person name="Chiriac C."/>
            <person name="Salcher M."/>
            <person name="Ghai R."/>
            <person name="Kavagutti S V."/>
        </authorList>
    </citation>
    <scope>NUCLEOTIDE SEQUENCE</scope>
</reference>
<dbReference type="EMBL" id="CAFBRZ010000003">
    <property type="protein sequence ID" value="CAB5141392.1"/>
    <property type="molecule type" value="Genomic_DNA"/>
</dbReference>
<dbReference type="PANTHER" id="PTHR36934:SF1">
    <property type="entry name" value="THIOESTERASE DOMAIN-CONTAINING PROTEIN"/>
    <property type="match status" value="1"/>
</dbReference>
<dbReference type="CDD" id="cd03440">
    <property type="entry name" value="hot_dog"/>
    <property type="match status" value="1"/>
</dbReference>
<sequence>MKPAEEIIGAVGFSVTTVRPGDTCLALGGGDLPIVAQSHLLNLMEHAVVISLDEYLEPGETTIPISVEIIALSPAEIGAELRATSRCIEVESKELTFECEVYEGERQVAAAMIKRATVGRVSFLARTAAQSLTLKPS</sequence>
<evidence type="ECO:0000313" key="4">
    <source>
        <dbReference type="EMBL" id="CAB4913856.1"/>
    </source>
</evidence>
<evidence type="ECO:0000313" key="5">
    <source>
        <dbReference type="EMBL" id="CAB4968824.1"/>
    </source>
</evidence>
<dbReference type="PANTHER" id="PTHR36934">
    <property type="entry name" value="BLR0278 PROTEIN"/>
    <property type="match status" value="1"/>
</dbReference>
<dbReference type="EMBL" id="CAEZYE010000051">
    <property type="protein sequence ID" value="CAB4714815.1"/>
    <property type="molecule type" value="Genomic_DNA"/>
</dbReference>
<evidence type="ECO:0000259" key="1">
    <source>
        <dbReference type="Pfam" id="PF22636"/>
    </source>
</evidence>
<dbReference type="Pfam" id="PF22636">
    <property type="entry name" value="FlK"/>
    <property type="match status" value="1"/>
</dbReference>
<dbReference type="EMBL" id="CAFBMU010000002">
    <property type="protein sequence ID" value="CAB4913856.1"/>
    <property type="molecule type" value="Genomic_DNA"/>
</dbReference>
<protein>
    <submittedName>
        <fullName evidence="6">Unannotated protein</fullName>
    </submittedName>
</protein>
<evidence type="ECO:0000313" key="3">
    <source>
        <dbReference type="EMBL" id="CAB4796529.1"/>
    </source>
</evidence>
<dbReference type="SUPFAM" id="SSF54637">
    <property type="entry name" value="Thioesterase/thiol ester dehydrase-isomerase"/>
    <property type="match status" value="1"/>
</dbReference>
<dbReference type="InterPro" id="IPR025540">
    <property type="entry name" value="FlK"/>
</dbReference>
<evidence type="ECO:0000313" key="2">
    <source>
        <dbReference type="EMBL" id="CAB4714815.1"/>
    </source>
</evidence>
<dbReference type="Gene3D" id="3.10.129.10">
    <property type="entry name" value="Hotdog Thioesterase"/>
    <property type="match status" value="1"/>
</dbReference>
<dbReference type="AlphaFoldDB" id="A0A6J7W5D2"/>
<dbReference type="EMBL" id="CAFAAS010000002">
    <property type="protein sequence ID" value="CAB4796529.1"/>
    <property type="molecule type" value="Genomic_DNA"/>
</dbReference>
<dbReference type="EMBL" id="CAFBOD010000001">
    <property type="protein sequence ID" value="CAB4968824.1"/>
    <property type="molecule type" value="Genomic_DNA"/>
</dbReference>
<gene>
    <name evidence="2" type="ORF">UFOPK2655_00961</name>
    <name evidence="3" type="ORF">UFOPK3077_00229</name>
    <name evidence="4" type="ORF">UFOPK3667_00228</name>
    <name evidence="5" type="ORF">UFOPK3903_00174</name>
    <name evidence="6" type="ORF">UFOPK4444_00089</name>
</gene>